<dbReference type="Pfam" id="PF13505">
    <property type="entry name" value="OMP_b-brl"/>
    <property type="match status" value="1"/>
</dbReference>
<feature type="signal peptide" evidence="2">
    <location>
        <begin position="1"/>
        <end position="20"/>
    </location>
</feature>
<sequence>MKPKCLLISLLILFPFFSKSQTNFKPGYIITINGQTIQGFINEKEWDTNPAVINFKSALSGAEVKNYTPNDISFFEITNSVTYQRYSGFISTDETNISRLSRGRDSSKKQDVIFLKLQQKGPNVSLYSYNDAIKMRYFIADNKAGKTFELLFKQYFIPDMGPITHVENEFIPQLYDLATKYNPSSVELKQEIEQASYKTPVLRKISRMINDMAVDNTHYETPSSFDFFIGAGVSASKFKFGGELPFRNATDSKTTYGPTFSAGVNFYTNAKIGRAVFRAELMYWTSSNETMADLYYGQPDKPKIKYHFDQRNITAYPQFIYYLYNTNAVKFYGGIGITVSFAKYTQVISSTSASASNNNLLSFDKNWLGFPLKAGLIINKAFEVNASYAIPATINSGDKTSGNYSIKQSSFKAGINYHFSIN</sequence>
<keyword evidence="5" id="KW-1185">Reference proteome</keyword>
<evidence type="ECO:0000259" key="3">
    <source>
        <dbReference type="Pfam" id="PF13505"/>
    </source>
</evidence>
<dbReference type="InterPro" id="IPR011250">
    <property type="entry name" value="OMP/PagP_B-barrel"/>
</dbReference>
<evidence type="ECO:0000313" key="4">
    <source>
        <dbReference type="EMBL" id="SEP11311.1"/>
    </source>
</evidence>
<feature type="domain" description="Outer membrane protein beta-barrel" evidence="3">
    <location>
        <begin position="227"/>
        <end position="419"/>
    </location>
</feature>
<dbReference type="InterPro" id="IPR027385">
    <property type="entry name" value="Beta-barrel_OMP"/>
</dbReference>
<evidence type="ECO:0000313" key="5">
    <source>
        <dbReference type="Proteomes" id="UP000198942"/>
    </source>
</evidence>
<proteinExistence type="predicted"/>
<reference evidence="5" key="1">
    <citation type="submission" date="2016-10" db="EMBL/GenBank/DDBJ databases">
        <authorList>
            <person name="Varghese N."/>
            <person name="Submissions S."/>
        </authorList>
    </citation>
    <scope>NUCLEOTIDE SEQUENCE [LARGE SCALE GENOMIC DNA]</scope>
    <source>
        <strain evidence="5">Gh-48</strain>
    </source>
</reference>
<dbReference type="Proteomes" id="UP000198942">
    <property type="component" value="Unassembled WGS sequence"/>
</dbReference>
<name>A0A1H8V7H8_9SPHI</name>
<protein>
    <recommendedName>
        <fullName evidence="3">Outer membrane protein beta-barrel domain-containing protein</fullName>
    </recommendedName>
</protein>
<evidence type="ECO:0000256" key="2">
    <source>
        <dbReference type="SAM" id="SignalP"/>
    </source>
</evidence>
<keyword evidence="1 2" id="KW-0732">Signal</keyword>
<dbReference type="SUPFAM" id="SSF56925">
    <property type="entry name" value="OMPA-like"/>
    <property type="match status" value="1"/>
</dbReference>
<dbReference type="STRING" id="551995.SAMN05192574_12315"/>
<dbReference type="RefSeq" id="WP_091222823.1">
    <property type="nucleotide sequence ID" value="NZ_FOCL01000023.1"/>
</dbReference>
<dbReference type="AlphaFoldDB" id="A0A1H8V7H8"/>
<feature type="chain" id="PRO_5011565509" description="Outer membrane protein beta-barrel domain-containing protein" evidence="2">
    <location>
        <begin position="21"/>
        <end position="422"/>
    </location>
</feature>
<dbReference type="OrthoDB" id="677565at2"/>
<dbReference type="EMBL" id="FOCL01000023">
    <property type="protein sequence ID" value="SEP11311.1"/>
    <property type="molecule type" value="Genomic_DNA"/>
</dbReference>
<organism evidence="4 5">
    <name type="scientific">Mucilaginibacter gossypiicola</name>
    <dbReference type="NCBI Taxonomy" id="551995"/>
    <lineage>
        <taxon>Bacteria</taxon>
        <taxon>Pseudomonadati</taxon>
        <taxon>Bacteroidota</taxon>
        <taxon>Sphingobacteriia</taxon>
        <taxon>Sphingobacteriales</taxon>
        <taxon>Sphingobacteriaceae</taxon>
        <taxon>Mucilaginibacter</taxon>
    </lineage>
</organism>
<gene>
    <name evidence="4" type="ORF">SAMN05192574_12315</name>
</gene>
<accession>A0A1H8V7H8</accession>
<evidence type="ECO:0000256" key="1">
    <source>
        <dbReference type="ARBA" id="ARBA00022729"/>
    </source>
</evidence>